<keyword evidence="4" id="KW-0408">Iron</keyword>
<evidence type="ECO:0000256" key="2">
    <source>
        <dbReference type="ARBA" id="ARBA00022723"/>
    </source>
</evidence>
<protein>
    <recommendedName>
        <fullName evidence="6">2Fe-2S ferredoxin-type domain-containing protein</fullName>
    </recommendedName>
</protein>
<evidence type="ECO:0000259" key="6">
    <source>
        <dbReference type="Pfam" id="PF00111"/>
    </source>
</evidence>
<dbReference type="EMBL" id="KQ241617">
    <property type="protein sequence ID" value="KNC87235.1"/>
    <property type="molecule type" value="Genomic_DNA"/>
</dbReference>
<evidence type="ECO:0000256" key="3">
    <source>
        <dbReference type="ARBA" id="ARBA00023002"/>
    </source>
</evidence>
<evidence type="ECO:0000256" key="1">
    <source>
        <dbReference type="ARBA" id="ARBA00022714"/>
    </source>
</evidence>
<keyword evidence="5" id="KW-0411">Iron-sulfur</keyword>
<keyword evidence="8" id="KW-1185">Reference proteome</keyword>
<dbReference type="STRING" id="667725.A0A0L0GDZ6"/>
<dbReference type="InterPro" id="IPR001041">
    <property type="entry name" value="2Fe-2S_ferredoxin-type"/>
</dbReference>
<dbReference type="CDD" id="cd00207">
    <property type="entry name" value="fer2"/>
    <property type="match status" value="1"/>
</dbReference>
<dbReference type="InterPro" id="IPR051452">
    <property type="entry name" value="Diverse_Oxidoreductases"/>
</dbReference>
<evidence type="ECO:0000256" key="4">
    <source>
        <dbReference type="ARBA" id="ARBA00023004"/>
    </source>
</evidence>
<reference evidence="7 8" key="1">
    <citation type="submission" date="2011-02" db="EMBL/GenBank/DDBJ databases">
        <title>The Genome Sequence of Sphaeroforma arctica JP610.</title>
        <authorList>
            <consortium name="The Broad Institute Genome Sequencing Platform"/>
            <person name="Russ C."/>
            <person name="Cuomo C."/>
            <person name="Young S.K."/>
            <person name="Zeng Q."/>
            <person name="Gargeya S."/>
            <person name="Alvarado L."/>
            <person name="Berlin A."/>
            <person name="Chapman S.B."/>
            <person name="Chen Z."/>
            <person name="Freedman E."/>
            <person name="Gellesch M."/>
            <person name="Goldberg J."/>
            <person name="Griggs A."/>
            <person name="Gujja S."/>
            <person name="Heilman E."/>
            <person name="Heiman D."/>
            <person name="Howarth C."/>
            <person name="Mehta T."/>
            <person name="Neiman D."/>
            <person name="Pearson M."/>
            <person name="Roberts A."/>
            <person name="Saif S."/>
            <person name="Shea T."/>
            <person name="Shenoy N."/>
            <person name="Sisk P."/>
            <person name="Stolte C."/>
            <person name="Sykes S."/>
            <person name="White J."/>
            <person name="Yandava C."/>
            <person name="Burger G."/>
            <person name="Gray M.W."/>
            <person name="Holland P.W.H."/>
            <person name="King N."/>
            <person name="Lang F.B.F."/>
            <person name="Roger A.J."/>
            <person name="Ruiz-Trillo I."/>
            <person name="Haas B."/>
            <person name="Nusbaum C."/>
            <person name="Birren B."/>
        </authorList>
    </citation>
    <scope>NUCLEOTIDE SEQUENCE [LARGE SCALE GENOMIC DNA]</scope>
    <source>
        <strain evidence="7 8">JP610</strain>
    </source>
</reference>
<accession>A0A0L0GDZ6</accession>
<dbReference type="InterPro" id="IPR006058">
    <property type="entry name" value="2Fe2S_fd_BS"/>
</dbReference>
<gene>
    <name evidence="7" type="ORF">SARC_00621</name>
</gene>
<organism evidence="7 8">
    <name type="scientific">Sphaeroforma arctica JP610</name>
    <dbReference type="NCBI Taxonomy" id="667725"/>
    <lineage>
        <taxon>Eukaryota</taxon>
        <taxon>Ichthyosporea</taxon>
        <taxon>Ichthyophonida</taxon>
        <taxon>Sphaeroforma</taxon>
    </lineage>
</organism>
<dbReference type="Gene3D" id="3.10.20.30">
    <property type="match status" value="1"/>
</dbReference>
<dbReference type="GeneID" id="25901125"/>
<dbReference type="InterPro" id="IPR036010">
    <property type="entry name" value="2Fe-2S_ferredoxin-like_sf"/>
</dbReference>
<dbReference type="GO" id="GO:0016491">
    <property type="term" value="F:oxidoreductase activity"/>
    <property type="evidence" value="ECO:0007669"/>
    <property type="project" value="UniProtKB-KW"/>
</dbReference>
<evidence type="ECO:0000256" key="5">
    <source>
        <dbReference type="ARBA" id="ARBA00023014"/>
    </source>
</evidence>
<dbReference type="SUPFAM" id="SSF54292">
    <property type="entry name" value="2Fe-2S ferredoxin-like"/>
    <property type="match status" value="1"/>
</dbReference>
<dbReference type="Pfam" id="PF00111">
    <property type="entry name" value="Fer2"/>
    <property type="match status" value="1"/>
</dbReference>
<dbReference type="GO" id="GO:0051537">
    <property type="term" value="F:2 iron, 2 sulfur cluster binding"/>
    <property type="evidence" value="ECO:0007669"/>
    <property type="project" value="UniProtKB-KW"/>
</dbReference>
<dbReference type="PANTHER" id="PTHR44379">
    <property type="entry name" value="OXIDOREDUCTASE WITH IRON-SULFUR SUBUNIT"/>
    <property type="match status" value="1"/>
</dbReference>
<dbReference type="OrthoDB" id="8300278at2759"/>
<dbReference type="PANTHER" id="PTHR44379:SF5">
    <property type="entry name" value="OXIDOREDUCTASE WITH IRON-SULFUR SUBUNIT"/>
    <property type="match status" value="1"/>
</dbReference>
<dbReference type="eggNOG" id="KOG0430">
    <property type="taxonomic scope" value="Eukaryota"/>
</dbReference>
<dbReference type="RefSeq" id="XP_014161137.1">
    <property type="nucleotide sequence ID" value="XM_014305662.1"/>
</dbReference>
<keyword evidence="3" id="KW-0560">Oxidoreductase</keyword>
<keyword evidence="1" id="KW-0001">2Fe-2S</keyword>
<dbReference type="PROSITE" id="PS00197">
    <property type="entry name" value="2FE2S_FER_1"/>
    <property type="match status" value="1"/>
</dbReference>
<name>A0A0L0GDZ6_9EUKA</name>
<dbReference type="Proteomes" id="UP000054560">
    <property type="component" value="Unassembled WGS sequence"/>
</dbReference>
<feature type="domain" description="2Fe-2S ferredoxin-type" evidence="6">
    <location>
        <begin position="27"/>
        <end position="76"/>
    </location>
</feature>
<proteinExistence type="predicted"/>
<sequence>MYPSTLRDDHLLNFNAGKAPVRDAVSFTLNGKPITVQQPDPKLLLADYLRDIGLTGTKIGCSEGGCGACTVLLDGDSHGSRYGWERAGWAWHRKTVVLWTVLWDELSVLCWLCMVEFWL</sequence>
<evidence type="ECO:0000313" key="7">
    <source>
        <dbReference type="EMBL" id="KNC87235.1"/>
    </source>
</evidence>
<dbReference type="AlphaFoldDB" id="A0A0L0GDZ6"/>
<dbReference type="InterPro" id="IPR012675">
    <property type="entry name" value="Beta-grasp_dom_sf"/>
</dbReference>
<evidence type="ECO:0000313" key="8">
    <source>
        <dbReference type="Proteomes" id="UP000054560"/>
    </source>
</evidence>
<dbReference type="GO" id="GO:0046872">
    <property type="term" value="F:metal ion binding"/>
    <property type="evidence" value="ECO:0007669"/>
    <property type="project" value="UniProtKB-KW"/>
</dbReference>
<keyword evidence="2" id="KW-0479">Metal-binding</keyword>